<evidence type="ECO:0000313" key="2">
    <source>
        <dbReference type="EMBL" id="OQD56794.1"/>
    </source>
</evidence>
<dbReference type="EMBL" id="MPOH02000008">
    <property type="protein sequence ID" value="OQD56794.1"/>
    <property type="molecule type" value="Genomic_DNA"/>
</dbReference>
<reference evidence="3" key="1">
    <citation type="submission" date="2016-11" db="EMBL/GenBank/DDBJ databases">
        <authorList>
            <person name="Schniete J.K."/>
            <person name="Salih T."/>
            <person name="Algora Gallardo L."/>
            <person name="Martinez Fernandez S."/>
            <person name="Herron P.R."/>
        </authorList>
    </citation>
    <scope>NUCLEOTIDE SEQUENCE [LARGE SCALE GENOMIC DNA]</scope>
    <source>
        <strain evidence="3">DSM 41896</strain>
    </source>
</reference>
<reference evidence="2 3" key="2">
    <citation type="submission" date="2017-02" db="EMBL/GenBank/DDBJ databases">
        <title>Draft genome sequence of Streptomyces phaeoluteigriseus type strain DSM41896.</title>
        <authorList>
            <person name="Salih T.S."/>
            <person name="Algora Gallardo L."/>
            <person name="Melo Santos T."/>
            <person name="Filgueira Martinez S."/>
            <person name="Herron P.R."/>
        </authorList>
    </citation>
    <scope>NUCLEOTIDE SEQUENCE [LARGE SCALE GENOMIC DNA]</scope>
    <source>
        <strain evidence="2 3">DSM 41896</strain>
    </source>
</reference>
<feature type="region of interest" description="Disordered" evidence="1">
    <location>
        <begin position="1"/>
        <end position="20"/>
    </location>
</feature>
<sequence length="61" mass="6559">MAPQPGRGRSRNDGTSTFAADTTFHRTAGLADASRHSDFVLRIDPVSTAADRQDATSRFGH</sequence>
<dbReference type="GO" id="GO:0046556">
    <property type="term" value="F:alpha-L-arabinofuranosidase activity"/>
    <property type="evidence" value="ECO:0007669"/>
    <property type="project" value="InterPro"/>
</dbReference>
<dbReference type="AlphaFoldDB" id="A0A1V6MWH2"/>
<evidence type="ECO:0000256" key="1">
    <source>
        <dbReference type="SAM" id="MobiDB-lite"/>
    </source>
</evidence>
<dbReference type="SUPFAM" id="SSF110221">
    <property type="entry name" value="AbfB domain"/>
    <property type="match status" value="1"/>
</dbReference>
<protein>
    <submittedName>
        <fullName evidence="2">Uncharacterized protein</fullName>
    </submittedName>
</protein>
<gene>
    <name evidence="2" type="ORF">BM536_007470</name>
</gene>
<dbReference type="STRING" id="114686.BM536_007470"/>
<accession>A0A1V6MWH2</accession>
<organism evidence="2 3">
    <name type="scientific">Streptomyces phaeoluteigriseus</name>
    <dbReference type="NCBI Taxonomy" id="114686"/>
    <lineage>
        <taxon>Bacteria</taxon>
        <taxon>Bacillati</taxon>
        <taxon>Actinomycetota</taxon>
        <taxon>Actinomycetes</taxon>
        <taxon>Kitasatosporales</taxon>
        <taxon>Streptomycetaceae</taxon>
        <taxon>Streptomyces</taxon>
        <taxon>Streptomyces aurantiacus group</taxon>
    </lineage>
</organism>
<evidence type="ECO:0000313" key="3">
    <source>
        <dbReference type="Proteomes" id="UP000184286"/>
    </source>
</evidence>
<dbReference type="GO" id="GO:0046373">
    <property type="term" value="P:L-arabinose metabolic process"/>
    <property type="evidence" value="ECO:0007669"/>
    <property type="project" value="InterPro"/>
</dbReference>
<comment type="caution">
    <text evidence="2">The sequence shown here is derived from an EMBL/GenBank/DDBJ whole genome shotgun (WGS) entry which is preliminary data.</text>
</comment>
<dbReference type="Gene3D" id="2.80.10.50">
    <property type="match status" value="1"/>
</dbReference>
<name>A0A1V6MWH2_9ACTN</name>
<dbReference type="Proteomes" id="UP000184286">
    <property type="component" value="Unassembled WGS sequence"/>
</dbReference>
<dbReference type="InterPro" id="IPR036195">
    <property type="entry name" value="AbfB_ABD_sf"/>
</dbReference>
<proteinExistence type="predicted"/>